<feature type="transmembrane region" description="Helical" evidence="2">
    <location>
        <begin position="283"/>
        <end position="302"/>
    </location>
</feature>
<gene>
    <name evidence="3" type="ORF">DB30_05809</name>
</gene>
<dbReference type="EMBL" id="JMCC02000058">
    <property type="protein sequence ID" value="KIG15265.1"/>
    <property type="molecule type" value="Genomic_DNA"/>
</dbReference>
<name>A0A0C2D0B2_9BACT</name>
<accession>A0A0C2D0B2</accession>
<keyword evidence="2" id="KW-0812">Transmembrane</keyword>
<dbReference type="RefSeq" id="WP_052552068.1">
    <property type="nucleotide sequence ID" value="NZ_JMCC02000058.1"/>
</dbReference>
<feature type="transmembrane region" description="Helical" evidence="2">
    <location>
        <begin position="234"/>
        <end position="256"/>
    </location>
</feature>
<feature type="region of interest" description="Disordered" evidence="1">
    <location>
        <begin position="198"/>
        <end position="231"/>
    </location>
</feature>
<reference evidence="3 4" key="1">
    <citation type="submission" date="2014-12" db="EMBL/GenBank/DDBJ databases">
        <title>Genome assembly of Enhygromyxa salina DSM 15201.</title>
        <authorList>
            <person name="Sharma G."/>
            <person name="Subramanian S."/>
        </authorList>
    </citation>
    <scope>NUCLEOTIDE SEQUENCE [LARGE SCALE GENOMIC DNA]</scope>
    <source>
        <strain evidence="3 4">DSM 15201</strain>
    </source>
</reference>
<comment type="caution">
    <text evidence="3">The sequence shown here is derived from an EMBL/GenBank/DDBJ whole genome shotgun (WGS) entry which is preliminary data.</text>
</comment>
<evidence type="ECO:0000256" key="1">
    <source>
        <dbReference type="SAM" id="MobiDB-lite"/>
    </source>
</evidence>
<evidence type="ECO:0008006" key="5">
    <source>
        <dbReference type="Google" id="ProtNLM"/>
    </source>
</evidence>
<evidence type="ECO:0000256" key="2">
    <source>
        <dbReference type="SAM" id="Phobius"/>
    </source>
</evidence>
<protein>
    <recommendedName>
        <fullName evidence="5">PEGA domain-containing protein</fullName>
    </recommendedName>
</protein>
<keyword evidence="2" id="KW-0472">Membrane</keyword>
<dbReference type="Proteomes" id="UP000031599">
    <property type="component" value="Unassembled WGS sequence"/>
</dbReference>
<organism evidence="3 4">
    <name type="scientific">Enhygromyxa salina</name>
    <dbReference type="NCBI Taxonomy" id="215803"/>
    <lineage>
        <taxon>Bacteria</taxon>
        <taxon>Pseudomonadati</taxon>
        <taxon>Myxococcota</taxon>
        <taxon>Polyangia</taxon>
        <taxon>Nannocystales</taxon>
        <taxon>Nannocystaceae</taxon>
        <taxon>Enhygromyxa</taxon>
    </lineage>
</organism>
<evidence type="ECO:0000313" key="4">
    <source>
        <dbReference type="Proteomes" id="UP000031599"/>
    </source>
</evidence>
<proteinExistence type="predicted"/>
<evidence type="ECO:0000313" key="3">
    <source>
        <dbReference type="EMBL" id="KIG15265.1"/>
    </source>
</evidence>
<keyword evidence="2" id="KW-1133">Transmembrane helix</keyword>
<dbReference type="AlphaFoldDB" id="A0A0C2D0B2"/>
<sequence length="323" mass="33864">MLGPAHADDSYPGAVSAVETALVQINTDPERGIDTLRAALVHLREFTPQLAGDPKTLELRLLAELALARAQLASGDRYAAAATIDAALEALADAPLPSDRLGPGLGALVAERQRALEARGFARLRVECPTKCRVLINERNAGDVDTPGSARELALPLGTHRVWVESLAEDATADADPLRTTVSLDAADTVVTVTYSGSAETADSPVPTRGQANTGERPLELGPQRQRHRTAPRWAEVTTLVAGGAALVAGAVLLAIDSRCPRGADPNDLAACPELYDTRTGGIALVSAGFAASLTGGVMLIVDETRMGDRRGTELGLVWTTRF</sequence>